<sequence length="138" mass="16146">MKTTTLYRPVGLIELQLIYDTGFTAFPPRLEWQPIFYPVMNEAYAIEIATKWNLDDKSSGYSGFVTSFEVDEEFLKRYNVENVGGKIHNELWVPSSEMDLFNAHIKGEIKVTKMYFGSKFQYPEQEGLKHLIKQHEQK</sequence>
<dbReference type="RefSeq" id="WP_015361275.1">
    <property type="nucleotide sequence ID" value="NZ_QKZR01000001.1"/>
</dbReference>
<protein>
    <recommendedName>
        <fullName evidence="3">ADP-ribosylation/crystallin J1</fullName>
    </recommendedName>
</protein>
<evidence type="ECO:0008006" key="3">
    <source>
        <dbReference type="Google" id="ProtNLM"/>
    </source>
</evidence>
<dbReference type="EMBL" id="QKZR01000001">
    <property type="protein sequence ID" value="PZX43459.1"/>
    <property type="molecule type" value="Genomic_DNA"/>
</dbReference>
<reference evidence="1 2" key="1">
    <citation type="submission" date="2018-06" db="EMBL/GenBank/DDBJ databases">
        <title>Genomic Encyclopedia of Archaeal and Bacterial Type Strains, Phase II (KMG-II): from individual species to whole genera.</title>
        <authorList>
            <person name="Goeker M."/>
        </authorList>
    </citation>
    <scope>NUCLEOTIDE SEQUENCE [LARGE SCALE GENOMIC DNA]</scope>
    <source>
        <strain evidence="1 2">DSM 17205</strain>
    </source>
</reference>
<proteinExistence type="predicted"/>
<keyword evidence="2" id="KW-1185">Reference proteome</keyword>
<accession>A0ABX5Q0B3</accession>
<name>A0ABX5Q0B3_9FLAO</name>
<evidence type="ECO:0000313" key="1">
    <source>
        <dbReference type="EMBL" id="PZX43459.1"/>
    </source>
</evidence>
<evidence type="ECO:0000313" key="2">
    <source>
        <dbReference type="Proteomes" id="UP000248584"/>
    </source>
</evidence>
<comment type="caution">
    <text evidence="1">The sequence shown here is derived from an EMBL/GenBank/DDBJ whole genome shotgun (WGS) entry which is preliminary data.</text>
</comment>
<organism evidence="1 2">
    <name type="scientific">Nonlabens dokdonensis</name>
    <dbReference type="NCBI Taxonomy" id="328515"/>
    <lineage>
        <taxon>Bacteria</taxon>
        <taxon>Pseudomonadati</taxon>
        <taxon>Bacteroidota</taxon>
        <taxon>Flavobacteriia</taxon>
        <taxon>Flavobacteriales</taxon>
        <taxon>Flavobacteriaceae</taxon>
        <taxon>Nonlabens</taxon>
    </lineage>
</organism>
<gene>
    <name evidence="1" type="ORF">LX97_00459</name>
</gene>
<dbReference type="Proteomes" id="UP000248584">
    <property type="component" value="Unassembled WGS sequence"/>
</dbReference>